<accession>A0A1Y2CN00</accession>
<comment type="similarity">
    <text evidence="1 4">Belongs to the aldehyde dehydrogenase family.</text>
</comment>
<dbReference type="EMBL" id="MCGO01000012">
    <property type="protein sequence ID" value="ORY48337.1"/>
    <property type="molecule type" value="Genomic_DNA"/>
</dbReference>
<evidence type="ECO:0000256" key="5">
    <source>
        <dbReference type="PIRSR" id="PIRSR036492-1"/>
    </source>
</evidence>
<dbReference type="InterPro" id="IPR012394">
    <property type="entry name" value="Aldehyde_DH_NAD(P)"/>
</dbReference>
<evidence type="ECO:0000256" key="1">
    <source>
        <dbReference type="ARBA" id="ARBA00009986"/>
    </source>
</evidence>
<dbReference type="SUPFAM" id="SSF53720">
    <property type="entry name" value="ALDH-like"/>
    <property type="match status" value="1"/>
</dbReference>
<evidence type="ECO:0000313" key="9">
    <source>
        <dbReference type="Proteomes" id="UP000193642"/>
    </source>
</evidence>
<dbReference type="GO" id="GO:0005737">
    <property type="term" value="C:cytoplasm"/>
    <property type="evidence" value="ECO:0007669"/>
    <property type="project" value="TreeGrafter"/>
</dbReference>
<keyword evidence="2 4" id="KW-0560">Oxidoreductase</keyword>
<keyword evidence="9" id="KW-1185">Reference proteome</keyword>
<proteinExistence type="inferred from homology"/>
<name>A0A1Y2CN00_9FUNG</name>
<dbReference type="PANTHER" id="PTHR43570">
    <property type="entry name" value="ALDEHYDE DEHYDROGENASE"/>
    <property type="match status" value="1"/>
</dbReference>
<feature type="domain" description="Aldehyde dehydrogenase" evidence="7">
    <location>
        <begin position="25"/>
        <end position="444"/>
    </location>
</feature>
<dbReference type="STRING" id="329046.A0A1Y2CN00"/>
<dbReference type="InterPro" id="IPR016161">
    <property type="entry name" value="Ald_DH/histidinol_DH"/>
</dbReference>
<protein>
    <recommendedName>
        <fullName evidence="4">Aldehyde dehydrogenase</fullName>
    </recommendedName>
</protein>
<evidence type="ECO:0000259" key="7">
    <source>
        <dbReference type="Pfam" id="PF00171"/>
    </source>
</evidence>
<dbReference type="CDD" id="cd07087">
    <property type="entry name" value="ALDH_F3-13-14_CALDH-like"/>
    <property type="match status" value="1"/>
</dbReference>
<dbReference type="InterPro" id="IPR016163">
    <property type="entry name" value="Ald_DH_C"/>
</dbReference>
<gene>
    <name evidence="8" type="ORF">BCR33DRAFT_677843</name>
</gene>
<evidence type="ECO:0000313" key="8">
    <source>
        <dbReference type="EMBL" id="ORY48337.1"/>
    </source>
</evidence>
<reference evidence="8 9" key="1">
    <citation type="submission" date="2016-07" db="EMBL/GenBank/DDBJ databases">
        <title>Pervasive Adenine N6-methylation of Active Genes in Fungi.</title>
        <authorList>
            <consortium name="DOE Joint Genome Institute"/>
            <person name="Mondo S.J."/>
            <person name="Dannebaum R.O."/>
            <person name="Kuo R.C."/>
            <person name="Labutti K."/>
            <person name="Haridas S."/>
            <person name="Kuo A."/>
            <person name="Salamov A."/>
            <person name="Ahrendt S.R."/>
            <person name="Lipzen A."/>
            <person name="Sullivan W."/>
            <person name="Andreopoulos W.B."/>
            <person name="Clum A."/>
            <person name="Lindquist E."/>
            <person name="Daum C."/>
            <person name="Ramamoorthy G.K."/>
            <person name="Gryganskyi A."/>
            <person name="Culley D."/>
            <person name="Magnuson J.K."/>
            <person name="James T.Y."/>
            <person name="O'Malley M.A."/>
            <person name="Stajich J.E."/>
            <person name="Spatafora J.W."/>
            <person name="Visel A."/>
            <person name="Grigoriev I.V."/>
        </authorList>
    </citation>
    <scope>NUCLEOTIDE SEQUENCE [LARGE SCALE GENOMIC DNA]</scope>
    <source>
        <strain evidence="8 9">JEL800</strain>
    </source>
</reference>
<dbReference type="FunFam" id="3.40.605.10:FF:000004">
    <property type="entry name" value="Aldehyde dehydrogenase"/>
    <property type="match status" value="1"/>
</dbReference>
<keyword evidence="3" id="KW-0520">NAD</keyword>
<dbReference type="InterPro" id="IPR015590">
    <property type="entry name" value="Aldehyde_DH_dom"/>
</dbReference>
<dbReference type="PANTHER" id="PTHR43570:SF16">
    <property type="entry name" value="ALDEHYDE DEHYDROGENASE TYPE III, ISOFORM Q"/>
    <property type="match status" value="1"/>
</dbReference>
<keyword evidence="6" id="KW-0472">Membrane</keyword>
<evidence type="ECO:0000256" key="2">
    <source>
        <dbReference type="ARBA" id="ARBA00023002"/>
    </source>
</evidence>
<dbReference type="Proteomes" id="UP000193642">
    <property type="component" value="Unassembled WGS sequence"/>
</dbReference>
<keyword evidence="6" id="KW-1133">Transmembrane helix</keyword>
<dbReference type="Pfam" id="PF00171">
    <property type="entry name" value="Aldedh"/>
    <property type="match status" value="1"/>
</dbReference>
<dbReference type="PIRSF" id="PIRSF036492">
    <property type="entry name" value="ALDH"/>
    <property type="match status" value="1"/>
</dbReference>
<dbReference type="Gene3D" id="3.40.605.10">
    <property type="entry name" value="Aldehyde Dehydrogenase, Chain A, domain 1"/>
    <property type="match status" value="1"/>
</dbReference>
<dbReference type="InterPro" id="IPR016160">
    <property type="entry name" value="Ald_DH_CS_CYS"/>
</dbReference>
<dbReference type="FunFam" id="3.40.309.10:FF:000003">
    <property type="entry name" value="Aldehyde dehydrogenase"/>
    <property type="match status" value="1"/>
</dbReference>
<sequence>MEETSVRIMPLPNPTPLDDIPKIARELDATFLTNKTRDLAWRRVQLNRLYDFVQDNYSLLCEAMHKDLRKDLFTCGGDLDLTLSETAHCLTHLEEWAAPVPAKKTLFTLFDNNATIHDPLGVVLIIAPWNYPVMLLLAPMAAALAAGNCVVLKPSEVSTHTEALLLDLIPKTFDADTVRIVAGGVPVASALLAQKWDHIFYTGNETVGKIVMTAAAKHLTPVTLELGGKCPVYIHEDANIDVAAQRLAWGKLYNAGQTCIGPDYVLAHKSVLPRLIPALKKAVQNLYGENPHTSPDYGRVVSAGHMKRLTDIIDRQSALPHSQIISGGEYDHDSKYIAPYFVAGVQTTDPLMESELFGPLMGIVAVSSVDEALSIINSRAHPLCLYVVAESKAVVKKIQNSTRSGTISINDYLANMVLSDLPFGGVGASGFGSYHGRRGFLTFSHERARVWRSADAFSELCHKVAYPPLANTPWALWLGNTMLHYKRPSAAYVFVRNYVPVKALVVVIGFALFFEIGRRVGRGGNFWA</sequence>
<dbReference type="OrthoDB" id="440325at2759"/>
<evidence type="ECO:0000256" key="4">
    <source>
        <dbReference type="PIRNR" id="PIRNR036492"/>
    </source>
</evidence>
<dbReference type="InterPro" id="IPR016162">
    <property type="entry name" value="Ald_DH_N"/>
</dbReference>
<evidence type="ECO:0000256" key="3">
    <source>
        <dbReference type="ARBA" id="ARBA00023027"/>
    </source>
</evidence>
<feature type="active site" evidence="5">
    <location>
        <position position="225"/>
    </location>
</feature>
<dbReference type="GO" id="GO:0004029">
    <property type="term" value="F:aldehyde dehydrogenase (NAD+) activity"/>
    <property type="evidence" value="ECO:0007669"/>
    <property type="project" value="TreeGrafter"/>
</dbReference>
<comment type="caution">
    <text evidence="8">The sequence shown here is derived from an EMBL/GenBank/DDBJ whole genome shotgun (WGS) entry which is preliminary data.</text>
</comment>
<feature type="active site" evidence="5">
    <location>
        <position position="259"/>
    </location>
</feature>
<feature type="transmembrane region" description="Helical" evidence="6">
    <location>
        <begin position="498"/>
        <end position="516"/>
    </location>
</feature>
<keyword evidence="6" id="KW-0812">Transmembrane</keyword>
<dbReference type="AlphaFoldDB" id="A0A1Y2CN00"/>
<dbReference type="PROSITE" id="PS00070">
    <property type="entry name" value="ALDEHYDE_DEHYDR_CYS"/>
    <property type="match status" value="1"/>
</dbReference>
<dbReference type="GO" id="GO:0006081">
    <property type="term" value="P:aldehyde metabolic process"/>
    <property type="evidence" value="ECO:0007669"/>
    <property type="project" value="InterPro"/>
</dbReference>
<evidence type="ECO:0000256" key="6">
    <source>
        <dbReference type="SAM" id="Phobius"/>
    </source>
</evidence>
<dbReference type="Gene3D" id="3.40.309.10">
    <property type="entry name" value="Aldehyde Dehydrogenase, Chain A, domain 2"/>
    <property type="match status" value="1"/>
</dbReference>
<organism evidence="8 9">
    <name type="scientific">Rhizoclosmatium globosum</name>
    <dbReference type="NCBI Taxonomy" id="329046"/>
    <lineage>
        <taxon>Eukaryota</taxon>
        <taxon>Fungi</taxon>
        <taxon>Fungi incertae sedis</taxon>
        <taxon>Chytridiomycota</taxon>
        <taxon>Chytridiomycota incertae sedis</taxon>
        <taxon>Chytridiomycetes</taxon>
        <taxon>Chytridiales</taxon>
        <taxon>Chytriomycetaceae</taxon>
        <taxon>Rhizoclosmatium</taxon>
    </lineage>
</organism>